<feature type="compositionally biased region" description="Low complexity" evidence="1">
    <location>
        <begin position="66"/>
        <end position="79"/>
    </location>
</feature>
<protein>
    <submittedName>
        <fullName evidence="2">Uncharacterized protein</fullName>
    </submittedName>
</protein>
<dbReference type="AlphaFoldDB" id="A0A5J9UKT1"/>
<evidence type="ECO:0000313" key="2">
    <source>
        <dbReference type="EMBL" id="TVU23770.1"/>
    </source>
</evidence>
<evidence type="ECO:0000256" key="1">
    <source>
        <dbReference type="SAM" id="MobiDB-lite"/>
    </source>
</evidence>
<accession>A0A5J9UKT1</accession>
<proteinExistence type="predicted"/>
<sequence length="147" mass="14926">MAAAAGDESHHLRAALREAFGDSSDSESDAPWGSAPLAGAGAGAWPAGSGGGGMRWRRSGVCGSALTSSPPTSKGGSSLRSKEKDGSAMCTINAATNAELTNEDEDSCPLPSDLLRQLVMRFSQAELGGFEPTKGSCPPQTTLTCSH</sequence>
<evidence type="ECO:0000313" key="3">
    <source>
        <dbReference type="Proteomes" id="UP000324897"/>
    </source>
</evidence>
<feature type="non-terminal residue" evidence="2">
    <location>
        <position position="1"/>
    </location>
</feature>
<reference evidence="2 3" key="1">
    <citation type="journal article" date="2019" name="Sci. Rep.">
        <title>A high-quality genome of Eragrostis curvula grass provides insights into Poaceae evolution and supports new strategies to enhance forage quality.</title>
        <authorList>
            <person name="Carballo J."/>
            <person name="Santos B.A.C.M."/>
            <person name="Zappacosta D."/>
            <person name="Garbus I."/>
            <person name="Selva J.P."/>
            <person name="Gallo C.A."/>
            <person name="Diaz A."/>
            <person name="Albertini E."/>
            <person name="Caccamo M."/>
            <person name="Echenique V."/>
        </authorList>
    </citation>
    <scope>NUCLEOTIDE SEQUENCE [LARGE SCALE GENOMIC DNA]</scope>
    <source>
        <strain evidence="3">cv. Victoria</strain>
        <tissue evidence="2">Leaf</tissue>
    </source>
</reference>
<name>A0A5J9UKT1_9POAL</name>
<feature type="region of interest" description="Disordered" evidence="1">
    <location>
        <begin position="1"/>
        <end position="87"/>
    </location>
</feature>
<feature type="compositionally biased region" description="Basic and acidic residues" evidence="1">
    <location>
        <begin position="7"/>
        <end position="20"/>
    </location>
</feature>
<dbReference type="Gramene" id="TVU23770">
    <property type="protein sequence ID" value="TVU23770"/>
    <property type="gene ID" value="EJB05_26151"/>
</dbReference>
<comment type="caution">
    <text evidence="2">The sequence shown here is derived from an EMBL/GenBank/DDBJ whole genome shotgun (WGS) entry which is preliminary data.</text>
</comment>
<organism evidence="2 3">
    <name type="scientific">Eragrostis curvula</name>
    <name type="common">weeping love grass</name>
    <dbReference type="NCBI Taxonomy" id="38414"/>
    <lineage>
        <taxon>Eukaryota</taxon>
        <taxon>Viridiplantae</taxon>
        <taxon>Streptophyta</taxon>
        <taxon>Embryophyta</taxon>
        <taxon>Tracheophyta</taxon>
        <taxon>Spermatophyta</taxon>
        <taxon>Magnoliopsida</taxon>
        <taxon>Liliopsida</taxon>
        <taxon>Poales</taxon>
        <taxon>Poaceae</taxon>
        <taxon>PACMAD clade</taxon>
        <taxon>Chloridoideae</taxon>
        <taxon>Eragrostideae</taxon>
        <taxon>Eragrostidinae</taxon>
        <taxon>Eragrostis</taxon>
    </lineage>
</organism>
<dbReference type="EMBL" id="RWGY01000013">
    <property type="protein sequence ID" value="TVU23770.1"/>
    <property type="molecule type" value="Genomic_DNA"/>
</dbReference>
<feature type="non-terminal residue" evidence="2">
    <location>
        <position position="147"/>
    </location>
</feature>
<gene>
    <name evidence="2" type="ORF">EJB05_26151</name>
</gene>
<keyword evidence="3" id="KW-1185">Reference proteome</keyword>
<dbReference type="Proteomes" id="UP000324897">
    <property type="component" value="Chromosome 2"/>
</dbReference>
<feature type="compositionally biased region" description="Low complexity" evidence="1">
    <location>
        <begin position="30"/>
        <end position="47"/>
    </location>
</feature>